<evidence type="ECO:0000313" key="8">
    <source>
        <dbReference type="EMBL" id="CAI6304251.1"/>
    </source>
</evidence>
<comment type="catalytic activity">
    <reaction evidence="5">
        <text>[(1-&gt;4)-beta-D-glucosyl]n+m + reduced acceptor + O2 = 4-dehydro-beta-D-glucosyl-[(1-&gt;4)-beta-D-glucosyl]n-1 + [(1-&gt;4)-beta-D-glucosyl]m + acceptor + H2O.</text>
        <dbReference type="EC" id="1.14.99.56"/>
    </reaction>
</comment>
<keyword evidence="5" id="KW-0119">Carbohydrate metabolism</keyword>
<name>A0A9W4U863_9PLEO</name>
<evidence type="ECO:0000256" key="2">
    <source>
        <dbReference type="ARBA" id="ARBA00004613"/>
    </source>
</evidence>
<evidence type="ECO:0000313" key="9">
    <source>
        <dbReference type="Proteomes" id="UP001152607"/>
    </source>
</evidence>
<comment type="caution">
    <text evidence="8">The sequence shown here is derived from an EMBL/GenBank/DDBJ whole genome shotgun (WGS) entry which is preliminary data.</text>
</comment>
<dbReference type="GO" id="GO:0030248">
    <property type="term" value="F:cellulose binding"/>
    <property type="evidence" value="ECO:0007669"/>
    <property type="project" value="UniProtKB-UniRule"/>
</dbReference>
<dbReference type="GO" id="GO:0008810">
    <property type="term" value="F:cellulase activity"/>
    <property type="evidence" value="ECO:0007669"/>
    <property type="project" value="UniProtKB-UniRule"/>
</dbReference>
<dbReference type="Gene3D" id="2.70.50.70">
    <property type="match status" value="1"/>
</dbReference>
<dbReference type="EMBL" id="CAOQHR010000002">
    <property type="protein sequence ID" value="CAI6304251.1"/>
    <property type="molecule type" value="Genomic_DNA"/>
</dbReference>
<comment type="function">
    <text evidence="5">Lytic polysaccharide monooxygenase (LMPO) that depolymerizes crystalline and amorphous polysaccharides via the oxidation of scissile alpha- or beta-(1-4)-glycosidic bonds, yielding C1 and/or C4 oxidation products. Catalysis by LPMOs requires the reduction of the active-site copper from Cu(II) to Cu(I) by a reducing agent and H(2)O(2) or O(2) as a cosubstrate.</text>
</comment>
<dbReference type="GO" id="GO:0030245">
    <property type="term" value="P:cellulose catabolic process"/>
    <property type="evidence" value="ECO:0007669"/>
    <property type="project" value="UniProtKB-UniRule"/>
</dbReference>
<evidence type="ECO:0000256" key="4">
    <source>
        <dbReference type="ARBA" id="ARBA00023157"/>
    </source>
</evidence>
<keyword evidence="5" id="KW-0136">Cellulose degradation</keyword>
<dbReference type="InterPro" id="IPR005103">
    <property type="entry name" value="AA9_LPMO"/>
</dbReference>
<accession>A0A9W4U863</accession>
<keyword evidence="9" id="KW-1185">Reference proteome</keyword>
<feature type="chain" id="PRO_5040986915" description="AA9 family lytic polysaccharide monooxygenase" evidence="6">
    <location>
        <begin position="21"/>
        <end position="239"/>
    </location>
</feature>
<keyword evidence="4 5" id="KW-1015">Disulfide bond</keyword>
<feature type="domain" description="Auxiliary Activity family 9 catalytic" evidence="7">
    <location>
        <begin position="21"/>
        <end position="229"/>
    </location>
</feature>
<dbReference type="OrthoDB" id="4849160at2759"/>
<keyword evidence="5" id="KW-0624">Polysaccharide degradation</keyword>
<dbReference type="AlphaFoldDB" id="A0A9W4U863"/>
<dbReference type="PANTHER" id="PTHR33353:SF19">
    <property type="entry name" value="GLYCOSYLHYDROLASE FAMILY 61-8 PROTEIN"/>
    <property type="match status" value="1"/>
</dbReference>
<dbReference type="Pfam" id="PF03443">
    <property type="entry name" value="AA9"/>
    <property type="match status" value="1"/>
</dbReference>
<keyword evidence="3 5" id="KW-0964">Secreted</keyword>
<feature type="signal peptide" evidence="6">
    <location>
        <begin position="1"/>
        <end position="20"/>
    </location>
</feature>
<evidence type="ECO:0000259" key="7">
    <source>
        <dbReference type="Pfam" id="PF03443"/>
    </source>
</evidence>
<reference evidence="8" key="1">
    <citation type="submission" date="2023-01" db="EMBL/GenBank/DDBJ databases">
        <authorList>
            <person name="Van Ghelder C."/>
            <person name="Rancurel C."/>
        </authorList>
    </citation>
    <scope>NUCLEOTIDE SEQUENCE</scope>
    <source>
        <strain evidence="8">CNCM I-4278</strain>
    </source>
</reference>
<comment type="subcellular location">
    <subcellularLocation>
        <location evidence="2 5">Secreted</location>
    </subcellularLocation>
</comment>
<evidence type="ECO:0000256" key="6">
    <source>
        <dbReference type="SAM" id="SignalP"/>
    </source>
</evidence>
<gene>
    <name evidence="8" type="ORF">PDIGIT_LOCUS2957</name>
</gene>
<comment type="cofactor">
    <cofactor evidence="1">
        <name>Cu(2+)</name>
        <dbReference type="ChEBI" id="CHEBI:29036"/>
    </cofactor>
</comment>
<evidence type="ECO:0000256" key="1">
    <source>
        <dbReference type="ARBA" id="ARBA00001973"/>
    </source>
</evidence>
<keyword evidence="6" id="KW-0732">Signal</keyword>
<sequence>MMMFSTAITAVALLATQVSAHGAVTSYVIDGTTYPGYEGFSPSSSPKTIQRQWPDYNPTMSVTDRKVMCNGGTSADLVAKVKAGGSVKALWRQWTHSQGPVMVWMYKCSGDHKSCDGSGKKWFKIDEKGMTAPPLSGTSWGNDDVLKKLAWTSTIPSSLAPGNYLIRHELLALHQANAPQFYAECAQLEVTGSGSAQPSSEYLANIPGYASQNDPGIMVDTYGSKATTYTTPGPRVWKG</sequence>
<evidence type="ECO:0000256" key="3">
    <source>
        <dbReference type="ARBA" id="ARBA00022525"/>
    </source>
</evidence>
<dbReference type="InterPro" id="IPR049892">
    <property type="entry name" value="AA9"/>
</dbReference>
<dbReference type="EC" id="1.14.99.56" evidence="5"/>
<dbReference type="Proteomes" id="UP001152607">
    <property type="component" value="Unassembled WGS sequence"/>
</dbReference>
<comment type="domain">
    <text evidence="5">Has a modular structure: an endo-beta-1,4-glucanase catalytic module at the N-terminus, a linker rich in serines and threonines, and a C-terminal carbohydrate-binding module (CBM).</text>
</comment>
<proteinExistence type="predicted"/>
<dbReference type="CDD" id="cd21175">
    <property type="entry name" value="LPMO_AA9"/>
    <property type="match status" value="1"/>
</dbReference>
<dbReference type="PANTHER" id="PTHR33353">
    <property type="entry name" value="PUTATIVE (AFU_ORTHOLOGUE AFUA_1G12560)-RELATED"/>
    <property type="match status" value="1"/>
</dbReference>
<dbReference type="GO" id="GO:0005576">
    <property type="term" value="C:extracellular region"/>
    <property type="evidence" value="ECO:0007669"/>
    <property type="project" value="UniProtKB-SubCell"/>
</dbReference>
<evidence type="ECO:0000256" key="5">
    <source>
        <dbReference type="RuleBase" id="RU368122"/>
    </source>
</evidence>
<protein>
    <recommendedName>
        <fullName evidence="5">AA9 family lytic polysaccharide monooxygenase</fullName>
        <ecNumber evidence="5">1.14.99.56</ecNumber>
    </recommendedName>
    <alternativeName>
        <fullName evidence="5">Endo-beta-1,4-glucanase</fullName>
    </alternativeName>
    <alternativeName>
        <fullName evidence="5">Glycosyl hydrolase 61 family protein</fullName>
    </alternativeName>
</protein>
<organism evidence="8 9">
    <name type="scientific">Periconia digitata</name>
    <dbReference type="NCBI Taxonomy" id="1303443"/>
    <lineage>
        <taxon>Eukaryota</taxon>
        <taxon>Fungi</taxon>
        <taxon>Dikarya</taxon>
        <taxon>Ascomycota</taxon>
        <taxon>Pezizomycotina</taxon>
        <taxon>Dothideomycetes</taxon>
        <taxon>Pleosporomycetidae</taxon>
        <taxon>Pleosporales</taxon>
        <taxon>Massarineae</taxon>
        <taxon>Periconiaceae</taxon>
        <taxon>Periconia</taxon>
    </lineage>
</organism>